<gene>
    <name evidence="1" type="ORF">AU252_07040</name>
</gene>
<dbReference type="EMBL" id="CP013747">
    <property type="protein sequence ID" value="ALV40941.1"/>
    <property type="molecule type" value="Genomic_DNA"/>
</dbReference>
<evidence type="ECO:0000313" key="1">
    <source>
        <dbReference type="EMBL" id="ALV40941.1"/>
    </source>
</evidence>
<evidence type="ECO:0000313" key="2">
    <source>
        <dbReference type="Proteomes" id="UP000065151"/>
    </source>
</evidence>
<organism evidence="1">
    <name type="scientific">Pseudarthrobacter sulfonivorans</name>
    <dbReference type="NCBI Taxonomy" id="121292"/>
    <lineage>
        <taxon>Bacteria</taxon>
        <taxon>Bacillati</taxon>
        <taxon>Actinomycetota</taxon>
        <taxon>Actinomycetes</taxon>
        <taxon>Micrococcales</taxon>
        <taxon>Micrococcaceae</taxon>
        <taxon>Pseudarthrobacter</taxon>
    </lineage>
</organism>
<name>A0A0U3Q9J2_9MICC</name>
<sequence length="67" mass="7296">MIDMMKELTVHELESQKVELLPSRETLFLDTNWAGVYASNSSVALNAASFFAVAHSTALQNIAVVQG</sequence>
<dbReference type="KEGG" id="psul:AU252_07040"/>
<dbReference type="Proteomes" id="UP000065151">
    <property type="component" value="Chromosome"/>
</dbReference>
<reference evidence="1 2" key="1">
    <citation type="submission" date="2015-12" db="EMBL/GenBank/DDBJ databases">
        <authorList>
            <person name="Shamseldin A."/>
            <person name="Moawad H."/>
            <person name="Abd El-Rahim W.M."/>
            <person name="Sadowsky M.J."/>
        </authorList>
    </citation>
    <scope>NUCLEOTIDE SEQUENCE [LARGE SCALE GENOMIC DNA]</scope>
    <source>
        <strain evidence="1 2">Ar51</strain>
    </source>
</reference>
<dbReference type="AlphaFoldDB" id="A0A0U3Q9J2"/>
<accession>A0A0U3Q9J2</accession>
<protein>
    <submittedName>
        <fullName evidence="1">Uncharacterized protein</fullName>
    </submittedName>
</protein>
<proteinExistence type="predicted"/>